<dbReference type="EMBL" id="CAJVQB010039580">
    <property type="protein sequence ID" value="CAG8827511.1"/>
    <property type="molecule type" value="Genomic_DNA"/>
</dbReference>
<feature type="compositionally biased region" description="Basic and acidic residues" evidence="1">
    <location>
        <begin position="31"/>
        <end position="46"/>
    </location>
</feature>
<feature type="compositionally biased region" description="Acidic residues" evidence="1">
    <location>
        <begin position="116"/>
        <end position="126"/>
    </location>
</feature>
<protein>
    <submittedName>
        <fullName evidence="2">793_t:CDS:1</fullName>
    </submittedName>
</protein>
<feature type="compositionally biased region" description="Basic and acidic residues" evidence="1">
    <location>
        <begin position="93"/>
        <end position="109"/>
    </location>
</feature>
<evidence type="ECO:0000256" key="1">
    <source>
        <dbReference type="SAM" id="MobiDB-lite"/>
    </source>
</evidence>
<sequence>MQNNSKRNNSYKNFYSPPDSSDTPSSMSEQKQSKKISDFFSKEPTNKPESVIVQPKQYFNESMDLNHPIYDILLHKEIARLEQIFNSLGFDEENLKEKEEKSNEVKSDNKNNFSNSEEEIPDESNDNEYRCGRYNGYGKSDR</sequence>
<evidence type="ECO:0000313" key="3">
    <source>
        <dbReference type="Proteomes" id="UP000789901"/>
    </source>
</evidence>
<feature type="compositionally biased region" description="Polar residues" evidence="1">
    <location>
        <begin position="1"/>
        <end position="13"/>
    </location>
</feature>
<reference evidence="2 3" key="1">
    <citation type="submission" date="2021-06" db="EMBL/GenBank/DDBJ databases">
        <authorList>
            <person name="Kallberg Y."/>
            <person name="Tangrot J."/>
            <person name="Rosling A."/>
        </authorList>
    </citation>
    <scope>NUCLEOTIDE SEQUENCE [LARGE SCALE GENOMIC DNA]</scope>
    <source>
        <strain evidence="2 3">120-4 pot B 10/14</strain>
    </source>
</reference>
<keyword evidence="3" id="KW-1185">Reference proteome</keyword>
<dbReference type="Proteomes" id="UP000789901">
    <property type="component" value="Unassembled WGS sequence"/>
</dbReference>
<feature type="region of interest" description="Disordered" evidence="1">
    <location>
        <begin position="1"/>
        <end position="52"/>
    </location>
</feature>
<feature type="non-terminal residue" evidence="2">
    <location>
        <position position="142"/>
    </location>
</feature>
<evidence type="ECO:0000313" key="2">
    <source>
        <dbReference type="EMBL" id="CAG8827511.1"/>
    </source>
</evidence>
<accession>A0ABN7WDV4</accession>
<gene>
    <name evidence="2" type="ORF">GMARGA_LOCUS29430</name>
</gene>
<feature type="region of interest" description="Disordered" evidence="1">
    <location>
        <begin position="89"/>
        <end position="142"/>
    </location>
</feature>
<comment type="caution">
    <text evidence="2">The sequence shown here is derived from an EMBL/GenBank/DDBJ whole genome shotgun (WGS) entry which is preliminary data.</text>
</comment>
<name>A0ABN7WDV4_GIGMA</name>
<feature type="compositionally biased region" description="Low complexity" evidence="1">
    <location>
        <begin position="16"/>
        <end position="28"/>
    </location>
</feature>
<organism evidence="2 3">
    <name type="scientific">Gigaspora margarita</name>
    <dbReference type="NCBI Taxonomy" id="4874"/>
    <lineage>
        <taxon>Eukaryota</taxon>
        <taxon>Fungi</taxon>
        <taxon>Fungi incertae sedis</taxon>
        <taxon>Mucoromycota</taxon>
        <taxon>Glomeromycotina</taxon>
        <taxon>Glomeromycetes</taxon>
        <taxon>Diversisporales</taxon>
        <taxon>Gigasporaceae</taxon>
        <taxon>Gigaspora</taxon>
    </lineage>
</organism>
<proteinExistence type="predicted"/>